<evidence type="ECO:0000256" key="3">
    <source>
        <dbReference type="SAM" id="MobiDB-lite"/>
    </source>
</evidence>
<reference evidence="4" key="1">
    <citation type="submission" date="2023-03" db="EMBL/GenBank/DDBJ databases">
        <title>Massive genome expansion in bonnet fungi (Mycena s.s.) driven by repeated elements and novel gene families across ecological guilds.</title>
        <authorList>
            <consortium name="Lawrence Berkeley National Laboratory"/>
            <person name="Harder C.B."/>
            <person name="Miyauchi S."/>
            <person name="Viragh M."/>
            <person name="Kuo A."/>
            <person name="Thoen E."/>
            <person name="Andreopoulos B."/>
            <person name="Lu D."/>
            <person name="Skrede I."/>
            <person name="Drula E."/>
            <person name="Henrissat B."/>
            <person name="Morin E."/>
            <person name="Kohler A."/>
            <person name="Barry K."/>
            <person name="LaButti K."/>
            <person name="Morin E."/>
            <person name="Salamov A."/>
            <person name="Lipzen A."/>
            <person name="Mereny Z."/>
            <person name="Hegedus B."/>
            <person name="Baldrian P."/>
            <person name="Stursova M."/>
            <person name="Weitz H."/>
            <person name="Taylor A."/>
            <person name="Grigoriev I.V."/>
            <person name="Nagy L.G."/>
            <person name="Martin F."/>
            <person name="Kauserud H."/>
        </authorList>
    </citation>
    <scope>NUCLEOTIDE SEQUENCE</scope>
    <source>
        <strain evidence="4">CBHHK200</strain>
    </source>
</reference>
<dbReference type="PANTHER" id="PTHR47435">
    <property type="entry name" value="KELCH REPEAT PROTEIN (AFU_ORTHOLOGUE AFUA_5G12780)"/>
    <property type="match status" value="1"/>
</dbReference>
<keyword evidence="5" id="KW-1185">Reference proteome</keyword>
<dbReference type="InterPro" id="IPR015915">
    <property type="entry name" value="Kelch-typ_b-propeller"/>
</dbReference>
<comment type="caution">
    <text evidence="4">The sequence shown here is derived from an EMBL/GenBank/DDBJ whole genome shotgun (WGS) entry which is preliminary data.</text>
</comment>
<dbReference type="SUPFAM" id="SSF117281">
    <property type="entry name" value="Kelch motif"/>
    <property type="match status" value="1"/>
</dbReference>
<name>A0AAD6X0X1_9AGAR</name>
<dbReference type="Pfam" id="PF24681">
    <property type="entry name" value="Kelch_KLHDC2_KLHL20_DRC7"/>
    <property type="match status" value="1"/>
</dbReference>
<gene>
    <name evidence="4" type="ORF">C8F04DRAFT_1004543</name>
</gene>
<dbReference type="EMBL" id="JARJCM010000079">
    <property type="protein sequence ID" value="KAJ7031700.1"/>
    <property type="molecule type" value="Genomic_DNA"/>
</dbReference>
<dbReference type="Gene3D" id="2.120.10.80">
    <property type="entry name" value="Kelch-type beta propeller"/>
    <property type="match status" value="2"/>
</dbReference>
<sequence length="399" mass="41385">MATFGGHLHPTLKATWERIDVPALPRSSHSINVVAGKAYIFGGEISPREPVDNDMHVIVLPSASTAADYYNVKAKAASPPNEGKQPTATSAPGDVPAPRVGHATATLGTRIFLFGGRGGPDMQPLQEHGRVWVFDTTTHRWSHLDPCGPAAQPPSPAHYPAARSYHAAAGVDGAFLVHGGCLAAGRANDVWAFDVRARVWQALPAAPGKPRGGTSVAVAGSTLWRFGGFNGAAEEGGQLDCLALGGDEASAGDGVLGAKGAWKSILADAAADGDEGAGAETVTERPHWPGPRSVAGMHPVTVGGRERLVLLLGERDPSTAGHAAAGKFWNDIWVYASEEGKWLEVEVETAGGPGPRGWFASAPIDMGAEERGVVLWGGLDGANRRLGDGWILRIGGGEG</sequence>
<organism evidence="4 5">
    <name type="scientific">Mycena alexandri</name>
    <dbReference type="NCBI Taxonomy" id="1745969"/>
    <lineage>
        <taxon>Eukaryota</taxon>
        <taxon>Fungi</taxon>
        <taxon>Dikarya</taxon>
        <taxon>Basidiomycota</taxon>
        <taxon>Agaricomycotina</taxon>
        <taxon>Agaricomycetes</taxon>
        <taxon>Agaricomycetidae</taxon>
        <taxon>Agaricales</taxon>
        <taxon>Marasmiineae</taxon>
        <taxon>Mycenaceae</taxon>
        <taxon>Mycena</taxon>
    </lineage>
</organism>
<dbReference type="AlphaFoldDB" id="A0AAD6X0X1"/>
<feature type="region of interest" description="Disordered" evidence="3">
    <location>
        <begin position="76"/>
        <end position="98"/>
    </location>
</feature>
<keyword evidence="2" id="KW-0408">Iron</keyword>
<dbReference type="PANTHER" id="PTHR47435:SF4">
    <property type="entry name" value="KELCH REPEAT PROTEIN (AFU_ORTHOLOGUE AFUA_5G12780)"/>
    <property type="match status" value="1"/>
</dbReference>
<protein>
    <recommendedName>
        <fullName evidence="6">Galactose oxidase</fullName>
    </recommendedName>
</protein>
<evidence type="ECO:0008006" key="6">
    <source>
        <dbReference type="Google" id="ProtNLM"/>
    </source>
</evidence>
<dbReference type="Proteomes" id="UP001218188">
    <property type="component" value="Unassembled WGS sequence"/>
</dbReference>
<evidence type="ECO:0000256" key="2">
    <source>
        <dbReference type="ARBA" id="ARBA00023004"/>
    </source>
</evidence>
<evidence type="ECO:0000313" key="5">
    <source>
        <dbReference type="Proteomes" id="UP001218188"/>
    </source>
</evidence>
<proteinExistence type="predicted"/>
<evidence type="ECO:0000313" key="4">
    <source>
        <dbReference type="EMBL" id="KAJ7031700.1"/>
    </source>
</evidence>
<feature type="region of interest" description="Disordered" evidence="3">
    <location>
        <begin position="274"/>
        <end position="298"/>
    </location>
</feature>
<keyword evidence="1" id="KW-0677">Repeat</keyword>
<dbReference type="GO" id="GO:0019760">
    <property type="term" value="P:glucosinolate metabolic process"/>
    <property type="evidence" value="ECO:0007669"/>
    <property type="project" value="UniProtKB-ARBA"/>
</dbReference>
<accession>A0AAD6X0X1</accession>
<evidence type="ECO:0000256" key="1">
    <source>
        <dbReference type="ARBA" id="ARBA00022737"/>
    </source>
</evidence>